<feature type="transmembrane region" description="Helical" evidence="1">
    <location>
        <begin position="43"/>
        <end position="64"/>
    </location>
</feature>
<evidence type="ECO:0000313" key="3">
    <source>
        <dbReference type="Proteomes" id="UP001649381"/>
    </source>
</evidence>
<keyword evidence="1" id="KW-1133">Transmembrane helix</keyword>
<name>A0ABS9GY11_9BACL</name>
<evidence type="ECO:0000313" key="2">
    <source>
        <dbReference type="EMBL" id="MCF6136590.1"/>
    </source>
</evidence>
<dbReference type="Proteomes" id="UP001649381">
    <property type="component" value="Unassembled WGS sequence"/>
</dbReference>
<comment type="caution">
    <text evidence="2">The sequence shown here is derived from an EMBL/GenBank/DDBJ whole genome shotgun (WGS) entry which is preliminary data.</text>
</comment>
<proteinExistence type="predicted"/>
<dbReference type="RefSeq" id="WP_236331472.1">
    <property type="nucleotide sequence ID" value="NZ_JAKIJS010000001.1"/>
</dbReference>
<gene>
    <name evidence="2" type="ORF">L2716_02530</name>
</gene>
<keyword evidence="1" id="KW-0812">Transmembrane</keyword>
<feature type="transmembrane region" description="Helical" evidence="1">
    <location>
        <begin position="84"/>
        <end position="102"/>
    </location>
</feature>
<keyword evidence="1" id="KW-0472">Membrane</keyword>
<dbReference type="EMBL" id="JAKIJS010000001">
    <property type="protein sequence ID" value="MCF6136590.1"/>
    <property type="molecule type" value="Genomic_DNA"/>
</dbReference>
<protein>
    <submittedName>
        <fullName evidence="2">Uncharacterized protein</fullName>
    </submittedName>
</protein>
<feature type="transmembrane region" description="Helical" evidence="1">
    <location>
        <begin position="15"/>
        <end position="36"/>
    </location>
</feature>
<sequence>MYTYESFEILGAFTLLRPVFITFLVISLLLFVTVLLPKPKTKFLNLFTVISISIISLIVSTQVLYYDAIIVDEIGLGGDEVTTYMYIIVAVFSIINPLIYFVRK</sequence>
<organism evidence="2 3">
    <name type="scientific">Pseudalkalibacillus berkeleyi</name>
    <dbReference type="NCBI Taxonomy" id="1069813"/>
    <lineage>
        <taxon>Bacteria</taxon>
        <taxon>Bacillati</taxon>
        <taxon>Bacillota</taxon>
        <taxon>Bacilli</taxon>
        <taxon>Bacillales</taxon>
        <taxon>Fictibacillaceae</taxon>
        <taxon>Pseudalkalibacillus</taxon>
    </lineage>
</organism>
<evidence type="ECO:0000256" key="1">
    <source>
        <dbReference type="SAM" id="Phobius"/>
    </source>
</evidence>
<accession>A0ABS9GY11</accession>
<reference evidence="2 3" key="1">
    <citation type="submission" date="2022-01" db="EMBL/GenBank/DDBJ databases">
        <title>Alkalihalobacillus sp. EGI L200015, a novel bacterium isolated from a salt lake sediment.</title>
        <authorList>
            <person name="Gao L."/>
            <person name="Fang B.-Z."/>
            <person name="Li W.-J."/>
        </authorList>
    </citation>
    <scope>NUCLEOTIDE SEQUENCE [LARGE SCALE GENOMIC DNA]</scope>
    <source>
        <strain evidence="2 3">KCTC 12718</strain>
    </source>
</reference>
<keyword evidence="3" id="KW-1185">Reference proteome</keyword>